<protein>
    <submittedName>
        <fullName evidence="1">Uncharacterized protein</fullName>
    </submittedName>
</protein>
<proteinExistence type="predicted"/>
<name>E2BDU8_HARSA</name>
<evidence type="ECO:0000313" key="1">
    <source>
        <dbReference type="EMBL" id="EFN86154.1"/>
    </source>
</evidence>
<sequence length="243" mass="27940">MTIDDTKETGTWKLGRMRVVLLLQDSVRQVSLHLDSGSRGFVPKFQSSPLEIPLYCSYHTEITSKNGLLHMTVRYISRLTVVGAYYGSTTEMRMTKTRLDAKSAKEVALFTTHIRCDRTRSDEDEQTAHMDYSHTRAKNSLSLLSSLYLQPQRAIAELNSSGNILGIPLCSTQLHQRDVTIPERRLMMLTRFPYELMVPYRSLDFQINTGIYVKPFANYDHRKFSQSEATKRSLIKQLPIIEQ</sequence>
<reference evidence="1 2" key="1">
    <citation type="journal article" date="2010" name="Science">
        <title>Genomic comparison of the ants Camponotus floridanus and Harpegnathos saltator.</title>
        <authorList>
            <person name="Bonasio R."/>
            <person name="Zhang G."/>
            <person name="Ye C."/>
            <person name="Mutti N.S."/>
            <person name="Fang X."/>
            <person name="Qin N."/>
            <person name="Donahue G."/>
            <person name="Yang P."/>
            <person name="Li Q."/>
            <person name="Li C."/>
            <person name="Zhang P."/>
            <person name="Huang Z."/>
            <person name="Berger S.L."/>
            <person name="Reinberg D."/>
            <person name="Wang J."/>
            <person name="Liebig J."/>
        </authorList>
    </citation>
    <scope>NUCLEOTIDE SEQUENCE [LARGE SCALE GENOMIC DNA]</scope>
    <source>
        <strain evidence="1 2">R22 G/1</strain>
    </source>
</reference>
<evidence type="ECO:0000313" key="2">
    <source>
        <dbReference type="Proteomes" id="UP000008237"/>
    </source>
</evidence>
<keyword evidence="2" id="KW-1185">Reference proteome</keyword>
<organism evidence="2">
    <name type="scientific">Harpegnathos saltator</name>
    <name type="common">Jerdon's jumping ant</name>
    <dbReference type="NCBI Taxonomy" id="610380"/>
    <lineage>
        <taxon>Eukaryota</taxon>
        <taxon>Metazoa</taxon>
        <taxon>Ecdysozoa</taxon>
        <taxon>Arthropoda</taxon>
        <taxon>Hexapoda</taxon>
        <taxon>Insecta</taxon>
        <taxon>Pterygota</taxon>
        <taxon>Neoptera</taxon>
        <taxon>Endopterygota</taxon>
        <taxon>Hymenoptera</taxon>
        <taxon>Apocrita</taxon>
        <taxon>Aculeata</taxon>
        <taxon>Formicoidea</taxon>
        <taxon>Formicidae</taxon>
        <taxon>Ponerinae</taxon>
        <taxon>Ponerini</taxon>
        <taxon>Harpegnathos</taxon>
    </lineage>
</organism>
<dbReference type="InParanoid" id="E2BDU8"/>
<accession>E2BDU8</accession>
<dbReference type="EMBL" id="GL447689">
    <property type="protein sequence ID" value="EFN86154.1"/>
    <property type="molecule type" value="Genomic_DNA"/>
</dbReference>
<dbReference type="AlphaFoldDB" id="E2BDU8"/>
<gene>
    <name evidence="1" type="ORF">EAI_13626</name>
</gene>
<dbReference type="Proteomes" id="UP000008237">
    <property type="component" value="Unassembled WGS sequence"/>
</dbReference>